<reference evidence="1 2" key="1">
    <citation type="submission" date="2021-03" db="EMBL/GenBank/DDBJ databases">
        <authorList>
            <person name="Shang D.-D."/>
            <person name="Du Z.-J."/>
            <person name="Chen G.-J."/>
        </authorList>
    </citation>
    <scope>NUCLEOTIDE SEQUENCE [LARGE SCALE GENOMIC DNA]</scope>
    <source>
        <strain evidence="1 2">F1192</strain>
    </source>
</reference>
<evidence type="ECO:0000313" key="1">
    <source>
        <dbReference type="EMBL" id="MBO1529647.1"/>
    </source>
</evidence>
<proteinExistence type="predicted"/>
<keyword evidence="2" id="KW-1185">Reference proteome</keyword>
<dbReference type="RefSeq" id="WP_207988543.1">
    <property type="nucleotide sequence ID" value="NZ_JAGBKM010000001.1"/>
</dbReference>
<evidence type="ECO:0008006" key="3">
    <source>
        <dbReference type="Google" id="ProtNLM"/>
    </source>
</evidence>
<accession>A0ABS3NJS0</accession>
<organism evidence="1 2">
    <name type="scientific">Psychrobacter coccoides</name>
    <dbReference type="NCBI Taxonomy" id="2818440"/>
    <lineage>
        <taxon>Bacteria</taxon>
        <taxon>Pseudomonadati</taxon>
        <taxon>Pseudomonadota</taxon>
        <taxon>Gammaproteobacteria</taxon>
        <taxon>Moraxellales</taxon>
        <taxon>Moraxellaceae</taxon>
        <taxon>Psychrobacter</taxon>
    </lineage>
</organism>
<evidence type="ECO:0000313" key="2">
    <source>
        <dbReference type="Proteomes" id="UP000664554"/>
    </source>
</evidence>
<protein>
    <recommendedName>
        <fullName evidence="3">SlyX protein</fullName>
    </recommendedName>
</protein>
<dbReference type="Proteomes" id="UP000664554">
    <property type="component" value="Unassembled WGS sequence"/>
</dbReference>
<gene>
    <name evidence="1" type="ORF">J3492_00265</name>
</gene>
<name>A0ABS3NJS0_9GAMM</name>
<comment type="caution">
    <text evidence="1">The sequence shown here is derived from an EMBL/GenBank/DDBJ whole genome shotgun (WGS) entry which is preliminary data.</text>
</comment>
<sequence length="78" mass="8637">MSGLKTEPAKQNEEPSCSCKDLIALITQVIEQNTILIQQIDISNQNTAELIDQNNDLINELVEQEDDADAGSTFLDMD</sequence>
<dbReference type="EMBL" id="JAGBKM010000001">
    <property type="protein sequence ID" value="MBO1529647.1"/>
    <property type="molecule type" value="Genomic_DNA"/>
</dbReference>